<feature type="compositionally biased region" description="Basic and acidic residues" evidence="1">
    <location>
        <begin position="115"/>
        <end position="125"/>
    </location>
</feature>
<reference evidence="3" key="1">
    <citation type="journal article" date="2011" name="Genome Biol.">
        <title>Comparative and functional genomics provide insights into the pathogenicity of dermatophytic fungi.</title>
        <authorList>
            <person name="Burmester A."/>
            <person name="Shelest E."/>
            <person name="Gloeckner G."/>
            <person name="Heddergott C."/>
            <person name="Schindler S."/>
            <person name="Staib P."/>
            <person name="Heidel A."/>
            <person name="Felder M."/>
            <person name="Petzold A."/>
            <person name="Szafranski K."/>
            <person name="Feuermann M."/>
            <person name="Pedruzzi I."/>
            <person name="Priebe S."/>
            <person name="Groth M."/>
            <person name="Winkler R."/>
            <person name="Li W."/>
            <person name="Kniemeyer O."/>
            <person name="Schroeckh V."/>
            <person name="Hertweck C."/>
            <person name="Hube B."/>
            <person name="White T.C."/>
            <person name="Platzer M."/>
            <person name="Guthke R."/>
            <person name="Heitman J."/>
            <person name="Woestemeyer J."/>
            <person name="Zipfel P.F."/>
            <person name="Monod M."/>
            <person name="Brakhage A.A."/>
        </authorList>
    </citation>
    <scope>NUCLEOTIDE SEQUENCE [LARGE SCALE GENOMIC DNA]</scope>
    <source>
        <strain evidence="3">HKI 0517</strain>
    </source>
</reference>
<evidence type="ECO:0000313" key="2">
    <source>
        <dbReference type="EMBL" id="EFE43009.1"/>
    </source>
</evidence>
<keyword evidence="3" id="KW-1185">Reference proteome</keyword>
<name>D4D589_TRIVH</name>
<evidence type="ECO:0000256" key="1">
    <source>
        <dbReference type="SAM" id="MobiDB-lite"/>
    </source>
</evidence>
<dbReference type="RefSeq" id="XP_003023627.1">
    <property type="nucleotide sequence ID" value="XM_003023581.1"/>
</dbReference>
<proteinExistence type="predicted"/>
<protein>
    <submittedName>
        <fullName evidence="2">Uncharacterized protein</fullName>
    </submittedName>
</protein>
<organism evidence="2 3">
    <name type="scientific">Trichophyton verrucosum (strain HKI 0517)</name>
    <dbReference type="NCBI Taxonomy" id="663202"/>
    <lineage>
        <taxon>Eukaryota</taxon>
        <taxon>Fungi</taxon>
        <taxon>Dikarya</taxon>
        <taxon>Ascomycota</taxon>
        <taxon>Pezizomycotina</taxon>
        <taxon>Eurotiomycetes</taxon>
        <taxon>Eurotiomycetidae</taxon>
        <taxon>Onygenales</taxon>
        <taxon>Arthrodermataceae</taxon>
        <taxon>Trichophyton</taxon>
    </lineage>
</organism>
<feature type="compositionally biased region" description="Basic residues" evidence="1">
    <location>
        <begin position="103"/>
        <end position="114"/>
    </location>
</feature>
<feature type="region of interest" description="Disordered" evidence="1">
    <location>
        <begin position="1"/>
        <end position="135"/>
    </location>
</feature>
<accession>D4D589</accession>
<dbReference type="HOGENOM" id="CLU_1267716_0_0_1"/>
<dbReference type="KEGG" id="tve:TRV_02259"/>
<dbReference type="Proteomes" id="UP000008383">
    <property type="component" value="Unassembled WGS sequence"/>
</dbReference>
<dbReference type="EMBL" id="ACYE01000119">
    <property type="protein sequence ID" value="EFE43009.1"/>
    <property type="molecule type" value="Genomic_DNA"/>
</dbReference>
<dbReference type="GeneID" id="9582173"/>
<dbReference type="AlphaFoldDB" id="D4D589"/>
<sequence length="218" mass="24315">MKLPAGAGEKDEEEEDEEEEEEDAAGAEEEVEKVATALFPVAYDGIQKSKHLSSASSNSRKRKKIVMIVDDTSGIDDRASQLQPAPANPLTLADRREKQQQQQRKKAKKKQTRRRKEDAREEKPPSNRRPSTRSLVSALKRPLRRASGGQISCLVHISYGVSWPPRPKLPPATGSQLILYFCRPFRQKGGSPLPLVLLFELPIIALSVSNNPLLLPYN</sequence>
<evidence type="ECO:0000313" key="3">
    <source>
        <dbReference type="Proteomes" id="UP000008383"/>
    </source>
</evidence>
<gene>
    <name evidence="2" type="ORF">TRV_02259</name>
</gene>
<feature type="compositionally biased region" description="Acidic residues" evidence="1">
    <location>
        <begin position="10"/>
        <end position="31"/>
    </location>
</feature>
<comment type="caution">
    <text evidence="2">The sequence shown here is derived from an EMBL/GenBank/DDBJ whole genome shotgun (WGS) entry which is preliminary data.</text>
</comment>